<keyword evidence="5" id="KW-1185">Reference proteome</keyword>
<dbReference type="Pfam" id="PF04892">
    <property type="entry name" value="VanZ"/>
    <property type="match status" value="1"/>
</dbReference>
<comment type="caution">
    <text evidence="4">The sequence shown here is derived from an EMBL/GenBank/DDBJ whole genome shotgun (WGS) entry which is preliminary data.</text>
</comment>
<gene>
    <name evidence="4" type="ORF">ACFY35_37060</name>
</gene>
<feature type="transmembrane region" description="Helical" evidence="2">
    <location>
        <begin position="70"/>
        <end position="91"/>
    </location>
</feature>
<name>A0ABW6WSD1_9ACTN</name>
<feature type="transmembrane region" description="Helical" evidence="2">
    <location>
        <begin position="186"/>
        <end position="209"/>
    </location>
</feature>
<accession>A0ABW6WSD1</accession>
<feature type="region of interest" description="Disordered" evidence="1">
    <location>
        <begin position="272"/>
        <end position="293"/>
    </location>
</feature>
<dbReference type="Proteomes" id="UP001602245">
    <property type="component" value="Unassembled WGS sequence"/>
</dbReference>
<keyword evidence="2" id="KW-0812">Transmembrane</keyword>
<feature type="transmembrane region" description="Helical" evidence="2">
    <location>
        <begin position="251"/>
        <end position="268"/>
    </location>
</feature>
<keyword evidence="2" id="KW-1133">Transmembrane helix</keyword>
<feature type="transmembrane region" description="Helical" evidence="2">
    <location>
        <begin position="144"/>
        <end position="166"/>
    </location>
</feature>
<feature type="transmembrane region" description="Helical" evidence="2">
    <location>
        <begin position="111"/>
        <end position="132"/>
    </location>
</feature>
<evidence type="ECO:0000256" key="2">
    <source>
        <dbReference type="SAM" id="Phobius"/>
    </source>
</evidence>
<evidence type="ECO:0000256" key="1">
    <source>
        <dbReference type="SAM" id="MobiDB-lite"/>
    </source>
</evidence>
<reference evidence="4 5" key="1">
    <citation type="submission" date="2024-10" db="EMBL/GenBank/DDBJ databases">
        <title>The Natural Products Discovery Center: Release of the First 8490 Sequenced Strains for Exploring Actinobacteria Biosynthetic Diversity.</title>
        <authorList>
            <person name="Kalkreuter E."/>
            <person name="Kautsar S.A."/>
            <person name="Yang D."/>
            <person name="Bader C.D."/>
            <person name="Teijaro C.N."/>
            <person name="Fluegel L."/>
            <person name="Davis C.M."/>
            <person name="Simpson J.R."/>
            <person name="Lauterbach L."/>
            <person name="Steele A.D."/>
            <person name="Gui C."/>
            <person name="Meng S."/>
            <person name="Li G."/>
            <person name="Viehrig K."/>
            <person name="Ye F."/>
            <person name="Su P."/>
            <person name="Kiefer A.F."/>
            <person name="Nichols A."/>
            <person name="Cepeda A.J."/>
            <person name="Yan W."/>
            <person name="Fan B."/>
            <person name="Jiang Y."/>
            <person name="Adhikari A."/>
            <person name="Zheng C.-J."/>
            <person name="Schuster L."/>
            <person name="Cowan T.M."/>
            <person name="Smanski M.J."/>
            <person name="Chevrette M.G."/>
            <person name="De Carvalho L.P.S."/>
            <person name="Shen B."/>
        </authorList>
    </citation>
    <scope>NUCLEOTIDE SEQUENCE [LARGE SCALE GENOMIC DNA]</scope>
    <source>
        <strain evidence="4 5">NPDC000087</strain>
    </source>
</reference>
<evidence type="ECO:0000313" key="5">
    <source>
        <dbReference type="Proteomes" id="UP001602245"/>
    </source>
</evidence>
<evidence type="ECO:0000259" key="3">
    <source>
        <dbReference type="Pfam" id="PF04892"/>
    </source>
</evidence>
<dbReference type="EMBL" id="JBIAZU010000007">
    <property type="protein sequence ID" value="MFF5295082.1"/>
    <property type="molecule type" value="Genomic_DNA"/>
</dbReference>
<proteinExistence type="predicted"/>
<sequence length="293" mass="31184">MLLGQTLRCPEPLRDSLNAVLGRVESYAIVPPGLHKVAFSLTLPLQVSGLNARMDYSASPSVPFRRVRTIVLLGLALVGIVGAGFVMRRMLMMPASRCMAGQWHGCLDTENGVVLMTLVGLPSAGLVVWVLARRRLAAGVASAWRISVAEVGMVYGTVPFVWMTMMPGLDAGIAHGRVSLVPLRDLVTMGALGIGGNLLVLASLGFFAPMRFAALASLPRILALGVGCSVLIETAQYVLRLDRVSSVDDVLVNATGAVLAGLLSRPWWSGRQNDDHRRDRHAVGGLDGEIGGR</sequence>
<protein>
    <submittedName>
        <fullName evidence="4">VanZ family protein</fullName>
    </submittedName>
</protein>
<feature type="domain" description="VanZ-like" evidence="3">
    <location>
        <begin position="178"/>
        <end position="263"/>
    </location>
</feature>
<dbReference type="InterPro" id="IPR006976">
    <property type="entry name" value="VanZ-like"/>
</dbReference>
<keyword evidence="2" id="KW-0472">Membrane</keyword>
<dbReference type="RefSeq" id="WP_245577555.1">
    <property type="nucleotide sequence ID" value="NZ_JBIAZU010000007.1"/>
</dbReference>
<feature type="transmembrane region" description="Helical" evidence="2">
    <location>
        <begin position="221"/>
        <end position="239"/>
    </location>
</feature>
<evidence type="ECO:0000313" key="4">
    <source>
        <dbReference type="EMBL" id="MFF5295082.1"/>
    </source>
</evidence>
<organism evidence="4 5">
    <name type="scientific">Paractinoplanes globisporus</name>
    <dbReference type="NCBI Taxonomy" id="113565"/>
    <lineage>
        <taxon>Bacteria</taxon>
        <taxon>Bacillati</taxon>
        <taxon>Actinomycetota</taxon>
        <taxon>Actinomycetes</taxon>
        <taxon>Micromonosporales</taxon>
        <taxon>Micromonosporaceae</taxon>
        <taxon>Paractinoplanes</taxon>
    </lineage>
</organism>